<dbReference type="GeneTree" id="ENSGT00940000163630"/>
<organism evidence="2 3">
    <name type="scientific">Kryptolebias marmoratus</name>
    <name type="common">Mangrove killifish</name>
    <name type="synonym">Rivulus marmoratus</name>
    <dbReference type="NCBI Taxonomy" id="37003"/>
    <lineage>
        <taxon>Eukaryota</taxon>
        <taxon>Metazoa</taxon>
        <taxon>Chordata</taxon>
        <taxon>Craniata</taxon>
        <taxon>Vertebrata</taxon>
        <taxon>Euteleostomi</taxon>
        <taxon>Actinopterygii</taxon>
        <taxon>Neopterygii</taxon>
        <taxon>Teleostei</taxon>
        <taxon>Neoteleostei</taxon>
        <taxon>Acanthomorphata</taxon>
        <taxon>Ovalentaria</taxon>
        <taxon>Atherinomorphae</taxon>
        <taxon>Cyprinodontiformes</taxon>
        <taxon>Rivulidae</taxon>
        <taxon>Kryptolebias</taxon>
    </lineage>
</organism>
<evidence type="ECO:0000259" key="1">
    <source>
        <dbReference type="PROSITE" id="PS50878"/>
    </source>
</evidence>
<dbReference type="Proteomes" id="UP000264800">
    <property type="component" value="Unplaced"/>
</dbReference>
<dbReference type="PANTHER" id="PTHR31635">
    <property type="entry name" value="REVERSE TRANSCRIPTASE DOMAIN-CONTAINING PROTEIN-RELATED"/>
    <property type="match status" value="1"/>
</dbReference>
<reference evidence="2" key="2">
    <citation type="submission" date="2025-09" db="UniProtKB">
        <authorList>
            <consortium name="Ensembl"/>
        </authorList>
    </citation>
    <scope>IDENTIFICATION</scope>
</reference>
<dbReference type="GO" id="GO:0003824">
    <property type="term" value="F:catalytic activity"/>
    <property type="evidence" value="ECO:0007669"/>
    <property type="project" value="InterPro"/>
</dbReference>
<feature type="domain" description="Reverse transcriptase" evidence="1">
    <location>
        <begin position="503"/>
        <end position="774"/>
    </location>
</feature>
<dbReference type="CDD" id="cd01650">
    <property type="entry name" value="RT_nLTR_like"/>
    <property type="match status" value="1"/>
</dbReference>
<dbReference type="AlphaFoldDB" id="A0A3Q3A7B8"/>
<dbReference type="STRING" id="37003.ENSKMAP00000012338"/>
<evidence type="ECO:0000313" key="2">
    <source>
        <dbReference type="Ensembl" id="ENSKMAP00000012338.1"/>
    </source>
</evidence>
<dbReference type="OMA" id="YLENPMV"/>
<dbReference type="InterPro" id="IPR036691">
    <property type="entry name" value="Endo/exonu/phosph_ase_sf"/>
</dbReference>
<protein>
    <recommendedName>
        <fullName evidence="1">Reverse transcriptase domain-containing protein</fullName>
    </recommendedName>
</protein>
<dbReference type="PROSITE" id="PS50878">
    <property type="entry name" value="RT_POL"/>
    <property type="match status" value="1"/>
</dbReference>
<dbReference type="Pfam" id="PF03372">
    <property type="entry name" value="Exo_endo_phos"/>
    <property type="match status" value="1"/>
</dbReference>
<dbReference type="InterPro" id="IPR000477">
    <property type="entry name" value="RT_dom"/>
</dbReference>
<reference evidence="2" key="1">
    <citation type="submission" date="2025-08" db="UniProtKB">
        <authorList>
            <consortium name="Ensembl"/>
        </authorList>
    </citation>
    <scope>IDENTIFICATION</scope>
</reference>
<evidence type="ECO:0000313" key="3">
    <source>
        <dbReference type="Proteomes" id="UP000264800"/>
    </source>
</evidence>
<keyword evidence="3" id="KW-1185">Reference proteome</keyword>
<sequence length="815" mass="93997">MEQVEANNIAYIKITSWNVRGLRKQIKLKQVINRIKQLKSKIIFLQETHLTNSEIKFIRNRWRGQVIHASYNNYGRGVSILIHKSIPFQILKTIQDPAGRYVIVQGNILSITLNLVSLYGPNENKPKFFEDLFLTIATLQGFYVIGGDFNCTLNPKVDRSTGSEVYKAHTRKLINQYMLDINLVEVWRELNPDKVEFSCHSGMHKSLSRIDYFLVSRELLSRIKHCQYDSIVISDHAAISLNVHIENFVHNPLRWRFQARWLQDRNFIKLMGEKIDSYFELNTDQTCASVRWEGFKAYIRGEILSYTSTKNKQHKQQMDSLDKQIKILELDLSTNDDQTKQSELLRLRSEYNRLSSEAAAKSLMWLKQSYYYQGEKAGKLLAWRIKKTQSERAINSIRAPSGRVTVDPSEINDCFRQFFVKLYKSECCHASEEQDVFLVQLQFQTLSEEAKTELDINVTIEEISQAIQSISSGKAPGPDGFPIEFYKAFKEKLIVPLFNMYEEAFRNQVLPPTLRQAMITLILKPGKPPEECSSFRPISLMGVDTKILCKVLAKRLDPFIANLVHNDQNGFVPKRQGFHNVRRVLNIIHEKFDAKDTALLSLDARQAFDRIEWSYLFNVLPRYGFGHNFLKWVKLLYTSPEASVWTNNLASKSFTLERSTRQGCPLSPMLFVLAIEPLAMMIRMRSDLSGIQLGGQEHRLALYADDLIVFLTKLSTSVPNLMHQMELFGNFSGYRINYSKSSILFLNRDERLSPVVQTPFINAGEGFVYLGVKITPDIKTIVATNYDPLISEVNESLNKWMILPISMIGRINMIK</sequence>
<dbReference type="Ensembl" id="ENSKMAT00000012523.1">
    <property type="protein sequence ID" value="ENSKMAP00000012338.1"/>
    <property type="gene ID" value="ENSKMAG00000009272.1"/>
</dbReference>
<dbReference type="InterPro" id="IPR043502">
    <property type="entry name" value="DNA/RNA_pol_sf"/>
</dbReference>
<dbReference type="Gene3D" id="3.60.10.10">
    <property type="entry name" value="Endonuclease/exonuclease/phosphatase"/>
    <property type="match status" value="1"/>
</dbReference>
<name>A0A3Q3A7B8_KRYMA</name>
<dbReference type="InterPro" id="IPR005135">
    <property type="entry name" value="Endo/exonuclease/phosphatase"/>
</dbReference>
<dbReference type="SUPFAM" id="SSF56219">
    <property type="entry name" value="DNase I-like"/>
    <property type="match status" value="1"/>
</dbReference>
<dbReference type="PANTHER" id="PTHR31635:SF196">
    <property type="entry name" value="REVERSE TRANSCRIPTASE DOMAIN-CONTAINING PROTEIN-RELATED"/>
    <property type="match status" value="1"/>
</dbReference>
<dbReference type="CDD" id="cd09076">
    <property type="entry name" value="L1-EN"/>
    <property type="match status" value="1"/>
</dbReference>
<dbReference type="SUPFAM" id="SSF56672">
    <property type="entry name" value="DNA/RNA polymerases"/>
    <property type="match status" value="1"/>
</dbReference>
<accession>A0A3Q3A7B8</accession>
<dbReference type="Pfam" id="PF00078">
    <property type="entry name" value="RVT_1"/>
    <property type="match status" value="1"/>
</dbReference>
<proteinExistence type="predicted"/>